<dbReference type="PANTHER" id="PTHR10806">
    <property type="entry name" value="SIGNAL PEPTIDASE COMPLEX CATALYTIC SUBUNIT SEC11"/>
    <property type="match status" value="1"/>
</dbReference>
<dbReference type="AlphaFoldDB" id="A0A2H0X9E7"/>
<dbReference type="GO" id="GO:0012505">
    <property type="term" value="C:endomembrane system"/>
    <property type="evidence" value="ECO:0007669"/>
    <property type="project" value="UniProtKB-SubCell"/>
</dbReference>
<dbReference type="InterPro" id="IPR019533">
    <property type="entry name" value="Peptidase_S26"/>
</dbReference>
<evidence type="ECO:0000256" key="4">
    <source>
        <dbReference type="ARBA" id="ARBA00022989"/>
    </source>
</evidence>
<protein>
    <recommendedName>
        <fullName evidence="6">Signal peptidase I</fullName>
        <ecNumber evidence="6">3.4.21.89</ecNumber>
    </recommendedName>
</protein>
<dbReference type="EMBL" id="PEYV01000033">
    <property type="protein sequence ID" value="PIS21560.1"/>
    <property type="molecule type" value="Genomic_DNA"/>
</dbReference>
<dbReference type="InterPro" id="IPR036286">
    <property type="entry name" value="LexA/Signal_pep-like_sf"/>
</dbReference>
<dbReference type="InterPro" id="IPR001733">
    <property type="entry name" value="Peptidase_S26B"/>
</dbReference>
<dbReference type="Proteomes" id="UP000231098">
    <property type="component" value="Unassembled WGS sequence"/>
</dbReference>
<dbReference type="GO" id="GO:0004252">
    <property type="term" value="F:serine-type endopeptidase activity"/>
    <property type="evidence" value="ECO:0007669"/>
    <property type="project" value="UniProtKB-UniRule"/>
</dbReference>
<dbReference type="SUPFAM" id="SSF51306">
    <property type="entry name" value="LexA/Signal peptidase"/>
    <property type="match status" value="1"/>
</dbReference>
<evidence type="ECO:0000256" key="2">
    <source>
        <dbReference type="ARBA" id="ARBA00022670"/>
    </source>
</evidence>
<feature type="domain" description="Peptidase S24/S26A/S26B/S26C" evidence="7">
    <location>
        <begin position="32"/>
        <end position="88"/>
    </location>
</feature>
<dbReference type="Gene3D" id="2.10.109.10">
    <property type="entry name" value="Umud Fragment, subunit A"/>
    <property type="match status" value="1"/>
</dbReference>
<dbReference type="InterPro" id="IPR015927">
    <property type="entry name" value="Peptidase_S24_S26A/B/C"/>
</dbReference>
<dbReference type="CDD" id="cd06530">
    <property type="entry name" value="S26_SPase_I"/>
    <property type="match status" value="1"/>
</dbReference>
<dbReference type="GO" id="GO:0009003">
    <property type="term" value="F:signal peptidase activity"/>
    <property type="evidence" value="ECO:0007669"/>
    <property type="project" value="UniProtKB-EC"/>
</dbReference>
<evidence type="ECO:0000313" key="8">
    <source>
        <dbReference type="EMBL" id="PIS21560.1"/>
    </source>
</evidence>
<keyword evidence="2" id="KW-0645">Protease</keyword>
<sequence>MIKSVLDIVLTLTFAIAIFFGLPKALSYFLKTSTPIAAITSGSMWPVLKQNDLILIKKIEDTSKIAVGDIVVYKNENGFTVHRVVRKLTDKLITRGDANNVDDSPIAYNQVEGKVLGTKTGPVRLPFLGKISTLLQQLHHDRGVTVVNPVENNND</sequence>
<dbReference type="EC" id="3.4.21.89" evidence="6"/>
<dbReference type="GO" id="GO:0006465">
    <property type="term" value="P:signal peptide processing"/>
    <property type="evidence" value="ECO:0007669"/>
    <property type="project" value="UniProtKB-UniRule"/>
</dbReference>
<comment type="caution">
    <text evidence="8">The sequence shown here is derived from an EMBL/GenBank/DDBJ whole genome shotgun (WGS) entry which is preliminary data.</text>
</comment>
<keyword evidence="5" id="KW-0472">Membrane</keyword>
<dbReference type="GO" id="GO:0016020">
    <property type="term" value="C:membrane"/>
    <property type="evidence" value="ECO:0007669"/>
    <property type="project" value="UniProtKB-UniRule"/>
</dbReference>
<gene>
    <name evidence="8" type="ORF">COT51_02140</name>
</gene>
<name>A0A2H0X9E7_UNCKA</name>
<evidence type="ECO:0000256" key="6">
    <source>
        <dbReference type="NCBIfam" id="TIGR02228"/>
    </source>
</evidence>
<evidence type="ECO:0000256" key="1">
    <source>
        <dbReference type="ARBA" id="ARBA00004308"/>
    </source>
</evidence>
<evidence type="ECO:0000259" key="7">
    <source>
        <dbReference type="Pfam" id="PF00717"/>
    </source>
</evidence>
<organism evidence="8 9">
    <name type="scientific">candidate division WWE3 bacterium CG08_land_8_20_14_0_20_41_15</name>
    <dbReference type="NCBI Taxonomy" id="1975086"/>
    <lineage>
        <taxon>Bacteria</taxon>
        <taxon>Katanobacteria</taxon>
    </lineage>
</organism>
<dbReference type="NCBIfam" id="TIGR02228">
    <property type="entry name" value="sigpep_I_arch"/>
    <property type="match status" value="1"/>
</dbReference>
<reference evidence="9" key="1">
    <citation type="submission" date="2017-09" db="EMBL/GenBank/DDBJ databases">
        <title>Depth-based differentiation of microbial function through sediment-hosted aquifers and enrichment of novel symbionts in the deep terrestrial subsurface.</title>
        <authorList>
            <person name="Probst A.J."/>
            <person name="Ladd B."/>
            <person name="Jarett J.K."/>
            <person name="Geller-Mcgrath D.E."/>
            <person name="Sieber C.M.K."/>
            <person name="Emerson J.B."/>
            <person name="Anantharaman K."/>
            <person name="Thomas B.C."/>
            <person name="Malmstrom R."/>
            <person name="Stieglmeier M."/>
            <person name="Klingl A."/>
            <person name="Woyke T."/>
            <person name="Ryan C.M."/>
            <person name="Banfield J.F."/>
        </authorList>
    </citation>
    <scope>NUCLEOTIDE SEQUENCE [LARGE SCALE GENOMIC DNA]</scope>
</reference>
<proteinExistence type="predicted"/>
<comment type="subcellular location">
    <subcellularLocation>
        <location evidence="1">Endomembrane system</location>
    </subcellularLocation>
</comment>
<evidence type="ECO:0000256" key="5">
    <source>
        <dbReference type="ARBA" id="ARBA00023136"/>
    </source>
</evidence>
<keyword evidence="3" id="KW-0812">Transmembrane</keyword>
<dbReference type="PANTHER" id="PTHR10806:SF6">
    <property type="entry name" value="SIGNAL PEPTIDASE COMPLEX CATALYTIC SUBUNIT SEC11"/>
    <property type="match status" value="1"/>
</dbReference>
<dbReference type="Pfam" id="PF00717">
    <property type="entry name" value="Peptidase_S24"/>
    <property type="match status" value="1"/>
</dbReference>
<evidence type="ECO:0000256" key="3">
    <source>
        <dbReference type="ARBA" id="ARBA00022692"/>
    </source>
</evidence>
<evidence type="ECO:0000313" key="9">
    <source>
        <dbReference type="Proteomes" id="UP000231098"/>
    </source>
</evidence>
<keyword evidence="2" id="KW-0378">Hydrolase</keyword>
<accession>A0A2H0X9E7</accession>
<keyword evidence="4" id="KW-1133">Transmembrane helix</keyword>